<evidence type="ECO:0000313" key="2">
    <source>
        <dbReference type="EMBL" id="EIW51500.1"/>
    </source>
</evidence>
<dbReference type="RefSeq" id="XP_008045648.1">
    <property type="nucleotide sequence ID" value="XM_008047457.1"/>
</dbReference>
<dbReference type="OMA" id="NECMMAS"/>
<organism evidence="2 3">
    <name type="scientific">Trametes versicolor (strain FP-101664)</name>
    <name type="common">White-rot fungus</name>
    <name type="synonym">Coriolus versicolor</name>
    <dbReference type="NCBI Taxonomy" id="717944"/>
    <lineage>
        <taxon>Eukaryota</taxon>
        <taxon>Fungi</taxon>
        <taxon>Dikarya</taxon>
        <taxon>Basidiomycota</taxon>
        <taxon>Agaricomycotina</taxon>
        <taxon>Agaricomycetes</taxon>
        <taxon>Polyporales</taxon>
        <taxon>Polyporaceae</taxon>
        <taxon>Trametes</taxon>
    </lineage>
</organism>
<dbReference type="AlphaFoldDB" id="R7S7B3"/>
<dbReference type="KEGG" id="tvs:TRAVEDRAFT_54536"/>
<name>R7S7B3_TRAVS</name>
<dbReference type="Proteomes" id="UP000054317">
    <property type="component" value="Unassembled WGS sequence"/>
</dbReference>
<feature type="compositionally biased region" description="Basic and acidic residues" evidence="1">
    <location>
        <begin position="152"/>
        <end position="165"/>
    </location>
</feature>
<sequence length="298" mass="33982">MPTYGQDKIRRFGKEAMIPAFEGLMPLRDDQTIADLLFELANWHALAKLRLHTAVTIKIPRAATTHMTDTMRHFSATTCERWETHELPREVDARVHRKEKRGRNVPPEVRERRTVHYNVLNTFKFHGVPDYPDAIEMTSPSDTGSTQVLDDYVPRRERLRQDRLARMAPPSGTLPHPEPGGHDADGRPDPPLPPTNPLDHYAISNTSRLALGMRNWISRNRNDPAADNCIPLLRAHLLGRLLDLPPGEGGEPGAFTDAQLDHIEAQNDRIYRDKVLRVNYTTYDIRRDQDIIKPGPEV</sequence>
<feature type="compositionally biased region" description="Basic and acidic residues" evidence="1">
    <location>
        <begin position="179"/>
        <end position="188"/>
    </location>
</feature>
<dbReference type="EMBL" id="JH711801">
    <property type="protein sequence ID" value="EIW51500.1"/>
    <property type="molecule type" value="Genomic_DNA"/>
</dbReference>
<gene>
    <name evidence="2" type="ORF">TRAVEDRAFT_54536</name>
</gene>
<protein>
    <submittedName>
        <fullName evidence="2">Uncharacterized protein</fullName>
    </submittedName>
</protein>
<dbReference type="OrthoDB" id="3269417at2759"/>
<proteinExistence type="predicted"/>
<accession>R7S7B3</accession>
<reference evidence="3" key="1">
    <citation type="journal article" date="2012" name="Science">
        <title>The Paleozoic origin of enzymatic lignin decomposition reconstructed from 31 fungal genomes.</title>
        <authorList>
            <person name="Floudas D."/>
            <person name="Binder M."/>
            <person name="Riley R."/>
            <person name="Barry K."/>
            <person name="Blanchette R.A."/>
            <person name="Henrissat B."/>
            <person name="Martinez A.T."/>
            <person name="Otillar R."/>
            <person name="Spatafora J.W."/>
            <person name="Yadav J.S."/>
            <person name="Aerts A."/>
            <person name="Benoit I."/>
            <person name="Boyd A."/>
            <person name="Carlson A."/>
            <person name="Copeland A."/>
            <person name="Coutinho P.M."/>
            <person name="de Vries R.P."/>
            <person name="Ferreira P."/>
            <person name="Findley K."/>
            <person name="Foster B."/>
            <person name="Gaskell J."/>
            <person name="Glotzer D."/>
            <person name="Gorecki P."/>
            <person name="Heitman J."/>
            <person name="Hesse C."/>
            <person name="Hori C."/>
            <person name="Igarashi K."/>
            <person name="Jurgens J.A."/>
            <person name="Kallen N."/>
            <person name="Kersten P."/>
            <person name="Kohler A."/>
            <person name="Kuees U."/>
            <person name="Kumar T.K.A."/>
            <person name="Kuo A."/>
            <person name="LaButti K."/>
            <person name="Larrondo L.F."/>
            <person name="Lindquist E."/>
            <person name="Ling A."/>
            <person name="Lombard V."/>
            <person name="Lucas S."/>
            <person name="Lundell T."/>
            <person name="Martin R."/>
            <person name="McLaughlin D.J."/>
            <person name="Morgenstern I."/>
            <person name="Morin E."/>
            <person name="Murat C."/>
            <person name="Nagy L.G."/>
            <person name="Nolan M."/>
            <person name="Ohm R.A."/>
            <person name="Patyshakuliyeva A."/>
            <person name="Rokas A."/>
            <person name="Ruiz-Duenas F.J."/>
            <person name="Sabat G."/>
            <person name="Salamov A."/>
            <person name="Samejima M."/>
            <person name="Schmutz J."/>
            <person name="Slot J.C."/>
            <person name="St John F."/>
            <person name="Stenlid J."/>
            <person name="Sun H."/>
            <person name="Sun S."/>
            <person name="Syed K."/>
            <person name="Tsang A."/>
            <person name="Wiebenga A."/>
            <person name="Young D."/>
            <person name="Pisabarro A."/>
            <person name="Eastwood D.C."/>
            <person name="Martin F."/>
            <person name="Cullen D."/>
            <person name="Grigoriev I.V."/>
            <person name="Hibbett D.S."/>
        </authorList>
    </citation>
    <scope>NUCLEOTIDE SEQUENCE [LARGE SCALE GENOMIC DNA]</scope>
    <source>
        <strain evidence="3">FP-101664</strain>
    </source>
</reference>
<dbReference type="GeneID" id="19417424"/>
<evidence type="ECO:0000313" key="3">
    <source>
        <dbReference type="Proteomes" id="UP000054317"/>
    </source>
</evidence>
<evidence type="ECO:0000256" key="1">
    <source>
        <dbReference type="SAM" id="MobiDB-lite"/>
    </source>
</evidence>
<keyword evidence="3" id="KW-1185">Reference proteome</keyword>
<feature type="compositionally biased region" description="Polar residues" evidence="1">
    <location>
        <begin position="138"/>
        <end position="148"/>
    </location>
</feature>
<feature type="region of interest" description="Disordered" evidence="1">
    <location>
        <begin position="134"/>
        <end position="198"/>
    </location>
</feature>